<accession>A0A369PZR0</accession>
<dbReference type="Proteomes" id="UP000253961">
    <property type="component" value="Unassembled WGS sequence"/>
</dbReference>
<evidence type="ECO:0000256" key="1">
    <source>
        <dbReference type="ARBA" id="ARBA00022553"/>
    </source>
</evidence>
<dbReference type="InterPro" id="IPR011006">
    <property type="entry name" value="CheY-like_superfamily"/>
</dbReference>
<dbReference type="SUPFAM" id="SSF52172">
    <property type="entry name" value="CheY-like"/>
    <property type="match status" value="1"/>
</dbReference>
<dbReference type="PANTHER" id="PTHR44591">
    <property type="entry name" value="STRESS RESPONSE REGULATOR PROTEIN 1"/>
    <property type="match status" value="1"/>
</dbReference>
<evidence type="ECO:0000313" key="4">
    <source>
        <dbReference type="EMBL" id="RDC57984.1"/>
    </source>
</evidence>
<dbReference type="OrthoDB" id="9796457at2"/>
<reference evidence="4 5" key="1">
    <citation type="submission" date="2018-07" db="EMBL/GenBank/DDBJ databases">
        <title>Pedobacter sp. nov., isolated from soil.</title>
        <authorList>
            <person name="Zhou L.Y."/>
            <person name="Du Z.J."/>
        </authorList>
    </citation>
    <scope>NUCLEOTIDE SEQUENCE [LARGE SCALE GENOMIC DNA]</scope>
    <source>
        <strain evidence="4 5">JDX94</strain>
    </source>
</reference>
<dbReference type="InterPro" id="IPR050595">
    <property type="entry name" value="Bact_response_regulator"/>
</dbReference>
<evidence type="ECO:0000313" key="5">
    <source>
        <dbReference type="Proteomes" id="UP000253961"/>
    </source>
</evidence>
<gene>
    <name evidence="4" type="ORF">DU508_03265</name>
</gene>
<dbReference type="PANTHER" id="PTHR44591:SF3">
    <property type="entry name" value="RESPONSE REGULATORY DOMAIN-CONTAINING PROTEIN"/>
    <property type="match status" value="1"/>
</dbReference>
<dbReference type="RefSeq" id="WP_115401404.1">
    <property type="nucleotide sequence ID" value="NZ_QPKV01000002.1"/>
</dbReference>
<proteinExistence type="predicted"/>
<evidence type="ECO:0000259" key="3">
    <source>
        <dbReference type="PROSITE" id="PS50110"/>
    </source>
</evidence>
<keyword evidence="5" id="KW-1185">Reference proteome</keyword>
<protein>
    <submittedName>
        <fullName evidence="4">Response regulator</fullName>
    </submittedName>
</protein>
<organism evidence="4 5">
    <name type="scientific">Pedobacter chinensis</name>
    <dbReference type="NCBI Taxonomy" id="2282421"/>
    <lineage>
        <taxon>Bacteria</taxon>
        <taxon>Pseudomonadati</taxon>
        <taxon>Bacteroidota</taxon>
        <taxon>Sphingobacteriia</taxon>
        <taxon>Sphingobacteriales</taxon>
        <taxon>Sphingobacteriaceae</taxon>
        <taxon>Pedobacter</taxon>
    </lineage>
</organism>
<comment type="caution">
    <text evidence="4">The sequence shown here is derived from an EMBL/GenBank/DDBJ whole genome shotgun (WGS) entry which is preliminary data.</text>
</comment>
<dbReference type="Gene3D" id="3.40.50.2300">
    <property type="match status" value="1"/>
</dbReference>
<feature type="modified residue" description="4-aspartylphosphate" evidence="2">
    <location>
        <position position="53"/>
    </location>
</feature>
<dbReference type="Pfam" id="PF00072">
    <property type="entry name" value="Response_reg"/>
    <property type="match status" value="1"/>
</dbReference>
<evidence type="ECO:0000256" key="2">
    <source>
        <dbReference type="PROSITE-ProRule" id="PRU00169"/>
    </source>
</evidence>
<dbReference type="EMBL" id="QPKV01000002">
    <property type="protein sequence ID" value="RDC57984.1"/>
    <property type="molecule type" value="Genomic_DNA"/>
</dbReference>
<dbReference type="AlphaFoldDB" id="A0A369PZR0"/>
<dbReference type="PROSITE" id="PS50110">
    <property type="entry name" value="RESPONSE_REGULATORY"/>
    <property type="match status" value="1"/>
</dbReference>
<name>A0A369PZR0_9SPHI</name>
<feature type="domain" description="Response regulatory" evidence="3">
    <location>
        <begin position="4"/>
        <end position="119"/>
    </location>
</feature>
<sequence>MIKKIMLVEDEASVMEATQIVLEMYDFEVLALPDAEHIFEQIETFKPDTILMDFNIGLHNGRKICDQIKANPSIAGIKVLLFSAAVNDDNEFNNPIFSNFDNYVGKPYAIDELIEKITC</sequence>
<dbReference type="GO" id="GO:0000160">
    <property type="term" value="P:phosphorelay signal transduction system"/>
    <property type="evidence" value="ECO:0007669"/>
    <property type="project" value="InterPro"/>
</dbReference>
<keyword evidence="1 2" id="KW-0597">Phosphoprotein</keyword>
<dbReference type="InterPro" id="IPR001789">
    <property type="entry name" value="Sig_transdc_resp-reg_receiver"/>
</dbReference>
<dbReference type="SMART" id="SM00448">
    <property type="entry name" value="REC"/>
    <property type="match status" value="1"/>
</dbReference>